<dbReference type="PANTHER" id="PTHR24379:SF121">
    <property type="entry name" value="C2H2-TYPE DOMAIN-CONTAINING PROTEIN"/>
    <property type="match status" value="1"/>
</dbReference>
<dbReference type="Pfam" id="PF12874">
    <property type="entry name" value="zf-met"/>
    <property type="match status" value="1"/>
</dbReference>
<protein>
    <submittedName>
        <fullName evidence="7">Jg20110 protein</fullName>
    </submittedName>
</protein>
<evidence type="ECO:0000313" key="8">
    <source>
        <dbReference type="Proteomes" id="UP000838756"/>
    </source>
</evidence>
<gene>
    <name evidence="7" type="primary">jg20110</name>
    <name evidence="7" type="ORF">PAEG_LOCUS13855</name>
</gene>
<evidence type="ECO:0000256" key="2">
    <source>
        <dbReference type="ARBA" id="ARBA00022737"/>
    </source>
</evidence>
<dbReference type="OrthoDB" id="428658at2759"/>
<comment type="caution">
    <text evidence="7">The sequence shown here is derived from an EMBL/GenBank/DDBJ whole genome shotgun (WGS) entry which is preliminary data.</text>
</comment>
<dbReference type="InterPro" id="IPR013087">
    <property type="entry name" value="Znf_C2H2_type"/>
</dbReference>
<organism evidence="7 8">
    <name type="scientific">Pararge aegeria aegeria</name>
    <dbReference type="NCBI Taxonomy" id="348720"/>
    <lineage>
        <taxon>Eukaryota</taxon>
        <taxon>Metazoa</taxon>
        <taxon>Ecdysozoa</taxon>
        <taxon>Arthropoda</taxon>
        <taxon>Hexapoda</taxon>
        <taxon>Insecta</taxon>
        <taxon>Pterygota</taxon>
        <taxon>Neoptera</taxon>
        <taxon>Endopterygota</taxon>
        <taxon>Lepidoptera</taxon>
        <taxon>Glossata</taxon>
        <taxon>Ditrysia</taxon>
        <taxon>Papilionoidea</taxon>
        <taxon>Nymphalidae</taxon>
        <taxon>Satyrinae</taxon>
        <taxon>Satyrini</taxon>
        <taxon>Parargina</taxon>
        <taxon>Pararge</taxon>
    </lineage>
</organism>
<feature type="domain" description="C2H2-type" evidence="6">
    <location>
        <begin position="255"/>
        <end position="283"/>
    </location>
</feature>
<dbReference type="PANTHER" id="PTHR24379">
    <property type="entry name" value="KRAB AND ZINC FINGER DOMAIN-CONTAINING"/>
    <property type="match status" value="1"/>
</dbReference>
<dbReference type="EMBL" id="CAKXAJ010025207">
    <property type="protein sequence ID" value="CAH2236480.1"/>
    <property type="molecule type" value="Genomic_DNA"/>
</dbReference>
<dbReference type="SMART" id="SM00355">
    <property type="entry name" value="ZnF_C2H2"/>
    <property type="match status" value="7"/>
</dbReference>
<keyword evidence="2" id="KW-0677">Repeat</keyword>
<keyword evidence="3 5" id="KW-0863">Zinc-finger</keyword>
<dbReference type="Proteomes" id="UP000838756">
    <property type="component" value="Unassembled WGS sequence"/>
</dbReference>
<dbReference type="PROSITE" id="PS00028">
    <property type="entry name" value="ZINC_FINGER_C2H2_1"/>
    <property type="match status" value="6"/>
</dbReference>
<name>A0A8S4RKL8_9NEOP</name>
<evidence type="ECO:0000259" key="6">
    <source>
        <dbReference type="PROSITE" id="PS50157"/>
    </source>
</evidence>
<dbReference type="InterPro" id="IPR036236">
    <property type="entry name" value="Znf_C2H2_sf"/>
</dbReference>
<proteinExistence type="predicted"/>
<dbReference type="GO" id="GO:0008270">
    <property type="term" value="F:zinc ion binding"/>
    <property type="evidence" value="ECO:0007669"/>
    <property type="project" value="UniProtKB-KW"/>
</dbReference>
<evidence type="ECO:0000256" key="1">
    <source>
        <dbReference type="ARBA" id="ARBA00022723"/>
    </source>
</evidence>
<evidence type="ECO:0000313" key="7">
    <source>
        <dbReference type="EMBL" id="CAH2236480.1"/>
    </source>
</evidence>
<feature type="domain" description="C2H2-type" evidence="6">
    <location>
        <begin position="154"/>
        <end position="177"/>
    </location>
</feature>
<evidence type="ECO:0000256" key="4">
    <source>
        <dbReference type="ARBA" id="ARBA00022833"/>
    </source>
</evidence>
<keyword evidence="4" id="KW-0862">Zinc</keyword>
<accession>A0A8S4RKL8</accession>
<dbReference type="Pfam" id="PF00096">
    <property type="entry name" value="zf-C2H2"/>
    <property type="match status" value="1"/>
</dbReference>
<dbReference type="SUPFAM" id="SSF57667">
    <property type="entry name" value="beta-beta-alpha zinc fingers"/>
    <property type="match status" value="2"/>
</dbReference>
<keyword evidence="1" id="KW-0479">Metal-binding</keyword>
<keyword evidence="8" id="KW-1185">Reference proteome</keyword>
<feature type="domain" description="C2H2-type" evidence="6">
    <location>
        <begin position="283"/>
        <end position="311"/>
    </location>
</feature>
<reference evidence="7" key="1">
    <citation type="submission" date="2022-03" db="EMBL/GenBank/DDBJ databases">
        <authorList>
            <person name="Lindestad O."/>
        </authorList>
    </citation>
    <scope>NUCLEOTIDE SEQUENCE</scope>
</reference>
<sequence length="343" mass="40945">MDSKPDISDIKQEKTQVIVEENNGNYLDFVVRVKVENDIDWDSIQTVLGPNQYPKNSYSHKNYEELIRYGPNEKYQEEINSKKFKEESINYDVISKEFAMQPNEIYDNEISYEELKEESVQTCLLCRKYFSTSYSLLRHNLIHLEVPLIKRKLFMCEHCPQYFKKKKRLKNHILINHYRKFVCSNDEALVTKQKRKCLICNKTYPYKTWFGHMTEVHCARKFKCEKCGLLFKAKRYLKRHKLLHEKVQKDDPKKTNCPKCPAILYSKYALTTHLRNCHSDEKFTCHICKSTLKCRSYLLAHLKRVHHNDGKLHPCEICGKEFKSPRYMQIHLKNSHRNFSSKG</sequence>
<feature type="domain" description="C2H2-type" evidence="6">
    <location>
        <begin position="313"/>
        <end position="341"/>
    </location>
</feature>
<dbReference type="PROSITE" id="PS50157">
    <property type="entry name" value="ZINC_FINGER_C2H2_2"/>
    <property type="match status" value="5"/>
</dbReference>
<dbReference type="Gene3D" id="3.30.160.60">
    <property type="entry name" value="Classic Zinc Finger"/>
    <property type="match status" value="4"/>
</dbReference>
<feature type="domain" description="C2H2-type" evidence="6">
    <location>
        <begin position="222"/>
        <end position="249"/>
    </location>
</feature>
<evidence type="ECO:0000256" key="5">
    <source>
        <dbReference type="PROSITE-ProRule" id="PRU00042"/>
    </source>
</evidence>
<evidence type="ECO:0000256" key="3">
    <source>
        <dbReference type="ARBA" id="ARBA00022771"/>
    </source>
</evidence>
<dbReference type="AlphaFoldDB" id="A0A8S4RKL8"/>